<evidence type="ECO:0000256" key="2">
    <source>
        <dbReference type="ARBA" id="ARBA00023125"/>
    </source>
</evidence>
<evidence type="ECO:0000313" key="6">
    <source>
        <dbReference type="Proteomes" id="UP000247551"/>
    </source>
</evidence>
<dbReference type="PANTHER" id="PTHR43537">
    <property type="entry name" value="TRANSCRIPTIONAL REGULATOR, GNTR FAMILY"/>
    <property type="match status" value="1"/>
</dbReference>
<evidence type="ECO:0000256" key="3">
    <source>
        <dbReference type="ARBA" id="ARBA00023163"/>
    </source>
</evidence>
<evidence type="ECO:0000313" key="5">
    <source>
        <dbReference type="EMBL" id="PYF82365.1"/>
    </source>
</evidence>
<dbReference type="SMART" id="SM00345">
    <property type="entry name" value="HTH_GNTR"/>
    <property type="match status" value="1"/>
</dbReference>
<dbReference type="Gene3D" id="1.20.120.530">
    <property type="entry name" value="GntR ligand-binding domain-like"/>
    <property type="match status" value="1"/>
</dbReference>
<dbReference type="InterPro" id="IPR036390">
    <property type="entry name" value="WH_DNA-bd_sf"/>
</dbReference>
<proteinExistence type="predicted"/>
<dbReference type="EMBL" id="QKLW01000003">
    <property type="protein sequence ID" value="PYF82365.1"/>
    <property type="molecule type" value="Genomic_DNA"/>
</dbReference>
<dbReference type="SUPFAM" id="SSF48008">
    <property type="entry name" value="GntR ligand-binding domain-like"/>
    <property type="match status" value="1"/>
</dbReference>
<dbReference type="Pfam" id="PF07729">
    <property type="entry name" value="FCD"/>
    <property type="match status" value="1"/>
</dbReference>
<dbReference type="CDD" id="cd07377">
    <property type="entry name" value="WHTH_GntR"/>
    <property type="match status" value="1"/>
</dbReference>
<name>A0A318V7V4_9GAMM</name>
<dbReference type="SUPFAM" id="SSF46785">
    <property type="entry name" value="Winged helix' DNA-binding domain"/>
    <property type="match status" value="1"/>
</dbReference>
<keyword evidence="3" id="KW-0804">Transcription</keyword>
<dbReference type="Gene3D" id="1.10.10.10">
    <property type="entry name" value="Winged helix-like DNA-binding domain superfamily/Winged helix DNA-binding domain"/>
    <property type="match status" value="1"/>
</dbReference>
<feature type="domain" description="HTH gntR-type" evidence="4">
    <location>
        <begin position="49"/>
        <end position="116"/>
    </location>
</feature>
<dbReference type="SMART" id="SM00895">
    <property type="entry name" value="FCD"/>
    <property type="match status" value="1"/>
</dbReference>
<dbReference type="PROSITE" id="PS50949">
    <property type="entry name" value="HTH_GNTR"/>
    <property type="match status" value="1"/>
</dbReference>
<reference evidence="5 6" key="1">
    <citation type="submission" date="2018-06" db="EMBL/GenBank/DDBJ databases">
        <title>Genomic Encyclopedia of Type Strains, Phase III (KMG-III): the genomes of soil and plant-associated and newly described type strains.</title>
        <authorList>
            <person name="Whitman W."/>
        </authorList>
    </citation>
    <scope>NUCLEOTIDE SEQUENCE [LARGE SCALE GENOMIC DNA]</scope>
    <source>
        <strain evidence="5 6">CECT 7730</strain>
    </source>
</reference>
<dbReference type="GO" id="GO:0003700">
    <property type="term" value="F:DNA-binding transcription factor activity"/>
    <property type="evidence" value="ECO:0007669"/>
    <property type="project" value="InterPro"/>
</dbReference>
<protein>
    <submittedName>
        <fullName evidence="5">GntR family transcriptional regulator</fullName>
    </submittedName>
</protein>
<gene>
    <name evidence="5" type="ORF">DFP75_103191</name>
</gene>
<dbReference type="Pfam" id="PF00392">
    <property type="entry name" value="GntR"/>
    <property type="match status" value="1"/>
</dbReference>
<dbReference type="InterPro" id="IPR036388">
    <property type="entry name" value="WH-like_DNA-bd_sf"/>
</dbReference>
<dbReference type="GO" id="GO:0003677">
    <property type="term" value="F:DNA binding"/>
    <property type="evidence" value="ECO:0007669"/>
    <property type="project" value="UniProtKB-KW"/>
</dbReference>
<dbReference type="InterPro" id="IPR008920">
    <property type="entry name" value="TF_FadR/GntR_C"/>
</dbReference>
<keyword evidence="2" id="KW-0238">DNA-binding</keyword>
<dbReference type="PANTHER" id="PTHR43537:SF45">
    <property type="entry name" value="GNTR FAMILY REGULATORY PROTEIN"/>
    <property type="match status" value="1"/>
</dbReference>
<accession>A0A318V7V4</accession>
<keyword evidence="6" id="KW-1185">Reference proteome</keyword>
<dbReference type="AlphaFoldDB" id="A0A318V7V4"/>
<organism evidence="5 6">
    <name type="scientific">Marinomonas alcarazii</name>
    <dbReference type="NCBI Taxonomy" id="491949"/>
    <lineage>
        <taxon>Bacteria</taxon>
        <taxon>Pseudomonadati</taxon>
        <taxon>Pseudomonadota</taxon>
        <taxon>Gammaproteobacteria</taxon>
        <taxon>Oceanospirillales</taxon>
        <taxon>Oceanospirillaceae</taxon>
        <taxon>Marinomonas</taxon>
    </lineage>
</organism>
<evidence type="ECO:0000256" key="1">
    <source>
        <dbReference type="ARBA" id="ARBA00023015"/>
    </source>
</evidence>
<sequence length="266" mass="30588">MRKSFFFRAVNASEIMTSLFKAKYGFNLMNHKNNYLIKNYLEQSNDLPRTAVDRVYDDLLRRIVSLELPPGSQLVRGELCSEYKVSQTPVREALLRFEQVGLVNVKPQSGTEVSYIDIKQLEQSHFLREALEFEVVRQLTQMPNEGVVSQLREIVAMQEQVSTADSEDIIMFAKLDELFHRSMFSAIGHESLYKLVRSRSGHMDRVRRLHLPSEGKIRSVLAGHTAIVDAIESGSQEKAFEAMRDHLAGTISRVRILQEEFPEYFC</sequence>
<dbReference type="InterPro" id="IPR000524">
    <property type="entry name" value="Tscrpt_reg_HTH_GntR"/>
</dbReference>
<dbReference type="Proteomes" id="UP000247551">
    <property type="component" value="Unassembled WGS sequence"/>
</dbReference>
<comment type="caution">
    <text evidence="5">The sequence shown here is derived from an EMBL/GenBank/DDBJ whole genome shotgun (WGS) entry which is preliminary data.</text>
</comment>
<keyword evidence="1" id="KW-0805">Transcription regulation</keyword>
<dbReference type="InterPro" id="IPR011711">
    <property type="entry name" value="GntR_C"/>
</dbReference>
<evidence type="ECO:0000259" key="4">
    <source>
        <dbReference type="PROSITE" id="PS50949"/>
    </source>
</evidence>